<name>A0ACB8RP96_9AGAM</name>
<reference evidence="1" key="2">
    <citation type="journal article" date="2022" name="New Phytol.">
        <title>Evolutionary transition to the ectomycorrhizal habit in the genomes of a hyperdiverse lineage of mushroom-forming fungi.</title>
        <authorList>
            <person name="Looney B."/>
            <person name="Miyauchi S."/>
            <person name="Morin E."/>
            <person name="Drula E."/>
            <person name="Courty P.E."/>
            <person name="Kohler A."/>
            <person name="Kuo A."/>
            <person name="LaButti K."/>
            <person name="Pangilinan J."/>
            <person name="Lipzen A."/>
            <person name="Riley R."/>
            <person name="Andreopoulos W."/>
            <person name="He G."/>
            <person name="Johnson J."/>
            <person name="Nolan M."/>
            <person name="Tritt A."/>
            <person name="Barry K.W."/>
            <person name="Grigoriev I.V."/>
            <person name="Nagy L.G."/>
            <person name="Hibbett D."/>
            <person name="Henrissat B."/>
            <person name="Matheny P.B."/>
            <person name="Labbe J."/>
            <person name="Martin F.M."/>
        </authorList>
    </citation>
    <scope>NUCLEOTIDE SEQUENCE</scope>
    <source>
        <strain evidence="1">FP105234-sp</strain>
    </source>
</reference>
<proteinExistence type="predicted"/>
<comment type="caution">
    <text evidence="1">The sequence shown here is derived from an EMBL/GenBank/DDBJ whole genome shotgun (WGS) entry which is preliminary data.</text>
</comment>
<evidence type="ECO:0000313" key="2">
    <source>
        <dbReference type="Proteomes" id="UP000814033"/>
    </source>
</evidence>
<dbReference type="EMBL" id="MU275944">
    <property type="protein sequence ID" value="KAI0045692.1"/>
    <property type="molecule type" value="Genomic_DNA"/>
</dbReference>
<gene>
    <name evidence="1" type="ORF">FA95DRAFT_94726</name>
</gene>
<dbReference type="Proteomes" id="UP000814033">
    <property type="component" value="Unassembled WGS sequence"/>
</dbReference>
<keyword evidence="2" id="KW-1185">Reference proteome</keyword>
<organism evidence="1 2">
    <name type="scientific">Auriscalpium vulgare</name>
    <dbReference type="NCBI Taxonomy" id="40419"/>
    <lineage>
        <taxon>Eukaryota</taxon>
        <taxon>Fungi</taxon>
        <taxon>Dikarya</taxon>
        <taxon>Basidiomycota</taxon>
        <taxon>Agaricomycotina</taxon>
        <taxon>Agaricomycetes</taxon>
        <taxon>Russulales</taxon>
        <taxon>Auriscalpiaceae</taxon>
        <taxon>Auriscalpium</taxon>
    </lineage>
</organism>
<sequence length="167" mass="18824">MYYIVQYWRVSAAYVAAVRACREGVRRKAEAARGRRRWPREGMRMSMCCLPLNKSLGLPATATARRSPRMPRSAGGLPERTVRAYGEAWLRGELRAIAFRVRRLPRARRFHAVTRCTDKHDTGYTGTGIPRFPAARSPLCPCSAPTHATLPAPRDAGVIRWAPPYDM</sequence>
<reference evidence="1" key="1">
    <citation type="submission" date="2021-02" db="EMBL/GenBank/DDBJ databases">
        <authorList>
            <consortium name="DOE Joint Genome Institute"/>
            <person name="Ahrendt S."/>
            <person name="Looney B.P."/>
            <person name="Miyauchi S."/>
            <person name="Morin E."/>
            <person name="Drula E."/>
            <person name="Courty P.E."/>
            <person name="Chicoki N."/>
            <person name="Fauchery L."/>
            <person name="Kohler A."/>
            <person name="Kuo A."/>
            <person name="Labutti K."/>
            <person name="Pangilinan J."/>
            <person name="Lipzen A."/>
            <person name="Riley R."/>
            <person name="Andreopoulos W."/>
            <person name="He G."/>
            <person name="Johnson J."/>
            <person name="Barry K.W."/>
            <person name="Grigoriev I.V."/>
            <person name="Nagy L."/>
            <person name="Hibbett D."/>
            <person name="Henrissat B."/>
            <person name="Matheny P.B."/>
            <person name="Labbe J."/>
            <person name="Martin F."/>
        </authorList>
    </citation>
    <scope>NUCLEOTIDE SEQUENCE</scope>
    <source>
        <strain evidence="1">FP105234-sp</strain>
    </source>
</reference>
<protein>
    <submittedName>
        <fullName evidence="1">Uncharacterized protein</fullName>
    </submittedName>
</protein>
<accession>A0ACB8RP96</accession>
<evidence type="ECO:0000313" key="1">
    <source>
        <dbReference type="EMBL" id="KAI0045692.1"/>
    </source>
</evidence>